<keyword evidence="3" id="KW-1185">Reference proteome</keyword>
<protein>
    <submittedName>
        <fullName evidence="2">Uncharacterized protein</fullName>
    </submittedName>
</protein>
<evidence type="ECO:0000256" key="1">
    <source>
        <dbReference type="SAM" id="MobiDB-lite"/>
    </source>
</evidence>
<feature type="region of interest" description="Disordered" evidence="1">
    <location>
        <begin position="1"/>
        <end position="33"/>
    </location>
</feature>
<dbReference type="Proteomes" id="UP000663880">
    <property type="component" value="Unassembled WGS sequence"/>
</dbReference>
<evidence type="ECO:0000313" key="2">
    <source>
        <dbReference type="EMBL" id="CAF4912732.1"/>
    </source>
</evidence>
<proteinExistence type="predicted"/>
<dbReference type="OrthoDB" id="7478186at2759"/>
<sequence>MWLTHRLVSDEERSGAPAAQLEMRSKQQPRPSYRWLNSNDNGGIFAHFALKPPRVVPTRAHWRRSGVPHAFYRLHYASQKL</sequence>
<reference evidence="2" key="1">
    <citation type="submission" date="2021-02" db="EMBL/GenBank/DDBJ databases">
        <authorList>
            <person name="Steward A R."/>
        </authorList>
    </citation>
    <scope>NUCLEOTIDE SEQUENCE</scope>
</reference>
<organism evidence="2 3">
    <name type="scientific">Pieris macdunnoughi</name>
    <dbReference type="NCBI Taxonomy" id="345717"/>
    <lineage>
        <taxon>Eukaryota</taxon>
        <taxon>Metazoa</taxon>
        <taxon>Ecdysozoa</taxon>
        <taxon>Arthropoda</taxon>
        <taxon>Hexapoda</taxon>
        <taxon>Insecta</taxon>
        <taxon>Pterygota</taxon>
        <taxon>Neoptera</taxon>
        <taxon>Endopterygota</taxon>
        <taxon>Lepidoptera</taxon>
        <taxon>Glossata</taxon>
        <taxon>Ditrysia</taxon>
        <taxon>Papilionoidea</taxon>
        <taxon>Pieridae</taxon>
        <taxon>Pierinae</taxon>
        <taxon>Pieris</taxon>
    </lineage>
</organism>
<evidence type="ECO:0000313" key="3">
    <source>
        <dbReference type="Proteomes" id="UP000663880"/>
    </source>
</evidence>
<comment type="caution">
    <text evidence="2">The sequence shown here is derived from an EMBL/GenBank/DDBJ whole genome shotgun (WGS) entry which is preliminary data.</text>
</comment>
<name>A0A821VT97_9NEOP</name>
<dbReference type="AlphaFoldDB" id="A0A821VT97"/>
<dbReference type="EMBL" id="CAJOBZ010000046">
    <property type="protein sequence ID" value="CAF4912732.1"/>
    <property type="molecule type" value="Genomic_DNA"/>
</dbReference>
<gene>
    <name evidence="2" type="ORF">PMACD_LOCUS12295</name>
</gene>
<accession>A0A821VT97</accession>